<dbReference type="AlphaFoldDB" id="A0A8H7RPV7"/>
<dbReference type="PANTHER" id="PTHR23236:SF95">
    <property type="entry name" value="NUCLEOLAR PROTEIN 13"/>
    <property type="match status" value="1"/>
</dbReference>
<dbReference type="SUPFAM" id="SSF54928">
    <property type="entry name" value="RNA-binding domain, RBD"/>
    <property type="match status" value="2"/>
</dbReference>
<dbReference type="EMBL" id="JAEPRC010000026">
    <property type="protein sequence ID" value="KAG2214470.1"/>
    <property type="molecule type" value="Genomic_DNA"/>
</dbReference>
<evidence type="ECO:0000313" key="5">
    <source>
        <dbReference type="EMBL" id="KAG2214470.1"/>
    </source>
</evidence>
<feature type="compositionally biased region" description="Polar residues" evidence="3">
    <location>
        <begin position="326"/>
        <end position="341"/>
    </location>
</feature>
<dbReference type="SMART" id="SM00360">
    <property type="entry name" value="RRM"/>
    <property type="match status" value="2"/>
</dbReference>
<feature type="region of interest" description="Disordered" evidence="3">
    <location>
        <begin position="1"/>
        <end position="111"/>
    </location>
</feature>
<accession>A0A8H7RPV7</accession>
<keyword evidence="6" id="KW-1185">Reference proteome</keyword>
<sequence>MGRKEKKEEDDTFNVLEEITEMQVDEEEKARLAEKAEKKRLKKEMSKEERQAQREINRKNREKKKSKKDLNKKRKRGELTDDEDEKEDEEPKEPVFDADGNVVEPVKKPKAEKKKKEMEYGIWVGNLSYATTLATIKEFFAECGEITRIKCPKGNGAKNYNKGFAYIFFSTPEEAAKGVAMSEKKLEGRSLLIKDSENFERADGSKAPTEAEKKEIKKQKNPPCPTLFLGNLSFDTTEKSIRENFEWAGEIRKVRVATFEDSGKCKGFGYVDYHEIESATKAIRAPDKHMLDGRKVRVEFGSAEAHMRSKPWLMREKQKAERPHNTSESTDTPAASTTSEEQPYPKRQRRDYTEGGDNNGEEKREFRERRPKKAVSHEKVKPGQALYAAQRQKPSVQEFKGTKVTFD</sequence>
<dbReference type="InterPro" id="IPR000504">
    <property type="entry name" value="RRM_dom"/>
</dbReference>
<reference evidence="5" key="1">
    <citation type="submission" date="2020-12" db="EMBL/GenBank/DDBJ databases">
        <title>Metabolic potential, ecology and presence of endohyphal bacteria is reflected in genomic diversity of Mucoromycotina.</title>
        <authorList>
            <person name="Muszewska A."/>
            <person name="Okrasinska A."/>
            <person name="Steczkiewicz K."/>
            <person name="Drgas O."/>
            <person name="Orlowska M."/>
            <person name="Perlinska-Lenart U."/>
            <person name="Aleksandrzak-Piekarczyk T."/>
            <person name="Szatraj K."/>
            <person name="Zielenkiewicz U."/>
            <person name="Pilsyk S."/>
            <person name="Malc E."/>
            <person name="Mieczkowski P."/>
            <person name="Kruszewska J.S."/>
            <person name="Biernat P."/>
            <person name="Pawlowska J."/>
        </authorList>
    </citation>
    <scope>NUCLEOTIDE SEQUENCE</scope>
    <source>
        <strain evidence="5">CBS 226.32</strain>
    </source>
</reference>
<dbReference type="GO" id="GO:0003723">
    <property type="term" value="F:RNA binding"/>
    <property type="evidence" value="ECO:0007669"/>
    <property type="project" value="UniProtKB-UniRule"/>
</dbReference>
<feature type="compositionally biased region" description="Basic and acidic residues" evidence="3">
    <location>
        <begin position="28"/>
        <end position="59"/>
    </location>
</feature>
<protein>
    <recommendedName>
        <fullName evidence="4">RRM domain-containing protein</fullName>
    </recommendedName>
</protein>
<evidence type="ECO:0000313" key="6">
    <source>
        <dbReference type="Proteomes" id="UP000650833"/>
    </source>
</evidence>
<name>A0A8H7RPV7_9FUNG</name>
<feature type="compositionally biased region" description="Acidic residues" evidence="3">
    <location>
        <begin position="10"/>
        <end position="27"/>
    </location>
</feature>
<evidence type="ECO:0000256" key="2">
    <source>
        <dbReference type="PROSITE-ProRule" id="PRU00176"/>
    </source>
</evidence>
<evidence type="ECO:0000259" key="4">
    <source>
        <dbReference type="PROSITE" id="PS50102"/>
    </source>
</evidence>
<dbReference type="GO" id="GO:0005730">
    <property type="term" value="C:nucleolus"/>
    <property type="evidence" value="ECO:0007669"/>
    <property type="project" value="TreeGrafter"/>
</dbReference>
<dbReference type="InterPro" id="IPR012677">
    <property type="entry name" value="Nucleotide-bd_a/b_plait_sf"/>
</dbReference>
<proteinExistence type="predicted"/>
<dbReference type="Pfam" id="PF00076">
    <property type="entry name" value="RRM_1"/>
    <property type="match status" value="2"/>
</dbReference>
<feature type="region of interest" description="Disordered" evidence="3">
    <location>
        <begin position="302"/>
        <end position="407"/>
    </location>
</feature>
<feature type="compositionally biased region" description="Basic and acidic residues" evidence="3">
    <location>
        <begin position="313"/>
        <end position="325"/>
    </location>
</feature>
<feature type="compositionally biased region" description="Acidic residues" evidence="3">
    <location>
        <begin position="80"/>
        <end position="91"/>
    </location>
</feature>
<gene>
    <name evidence="5" type="ORF">INT46_007395</name>
</gene>
<comment type="caution">
    <text evidence="5">The sequence shown here is derived from an EMBL/GenBank/DDBJ whole genome shotgun (WGS) entry which is preliminary data.</text>
</comment>
<dbReference type="PROSITE" id="PS50102">
    <property type="entry name" value="RRM"/>
    <property type="match status" value="2"/>
</dbReference>
<keyword evidence="1 2" id="KW-0694">RNA-binding</keyword>
<feature type="compositionally biased region" description="Basic residues" evidence="3">
    <location>
        <begin position="60"/>
        <end position="76"/>
    </location>
</feature>
<organism evidence="5 6">
    <name type="scientific">Mucor plumbeus</name>
    <dbReference type="NCBI Taxonomy" id="97098"/>
    <lineage>
        <taxon>Eukaryota</taxon>
        <taxon>Fungi</taxon>
        <taxon>Fungi incertae sedis</taxon>
        <taxon>Mucoromycota</taxon>
        <taxon>Mucoromycotina</taxon>
        <taxon>Mucoromycetes</taxon>
        <taxon>Mucorales</taxon>
        <taxon>Mucorineae</taxon>
        <taxon>Mucoraceae</taxon>
        <taxon>Mucor</taxon>
    </lineage>
</organism>
<evidence type="ECO:0000256" key="3">
    <source>
        <dbReference type="SAM" id="MobiDB-lite"/>
    </source>
</evidence>
<feature type="domain" description="RRM" evidence="4">
    <location>
        <begin position="120"/>
        <end position="198"/>
    </location>
</feature>
<evidence type="ECO:0000256" key="1">
    <source>
        <dbReference type="ARBA" id="ARBA00022884"/>
    </source>
</evidence>
<dbReference type="OrthoDB" id="439808at2759"/>
<dbReference type="Proteomes" id="UP000650833">
    <property type="component" value="Unassembled WGS sequence"/>
</dbReference>
<dbReference type="PANTHER" id="PTHR23236">
    <property type="entry name" value="EUKARYOTIC TRANSLATION INITIATION FACTOR 4B/4H"/>
    <property type="match status" value="1"/>
</dbReference>
<dbReference type="InterPro" id="IPR035979">
    <property type="entry name" value="RBD_domain_sf"/>
</dbReference>
<dbReference type="Gene3D" id="3.30.70.330">
    <property type="match status" value="2"/>
</dbReference>
<feature type="domain" description="RRM" evidence="4">
    <location>
        <begin position="225"/>
        <end position="303"/>
    </location>
</feature>